<reference evidence="2 3" key="1">
    <citation type="submission" date="2019-02" db="EMBL/GenBank/DDBJ databases">
        <title>Deep-cultivation of Planctomycetes and their phenomic and genomic characterization uncovers novel biology.</title>
        <authorList>
            <person name="Wiegand S."/>
            <person name="Jogler M."/>
            <person name="Boedeker C."/>
            <person name="Pinto D."/>
            <person name="Vollmers J."/>
            <person name="Rivas-Marin E."/>
            <person name="Kohn T."/>
            <person name="Peeters S.H."/>
            <person name="Heuer A."/>
            <person name="Rast P."/>
            <person name="Oberbeckmann S."/>
            <person name="Bunk B."/>
            <person name="Jeske O."/>
            <person name="Meyerdierks A."/>
            <person name="Storesund J.E."/>
            <person name="Kallscheuer N."/>
            <person name="Luecker S."/>
            <person name="Lage O.M."/>
            <person name="Pohl T."/>
            <person name="Merkel B.J."/>
            <person name="Hornburger P."/>
            <person name="Mueller R.-W."/>
            <person name="Bruemmer F."/>
            <person name="Labrenz M."/>
            <person name="Spormann A.M."/>
            <person name="Op den Camp H."/>
            <person name="Overmann J."/>
            <person name="Amann R."/>
            <person name="Jetten M.S.M."/>
            <person name="Mascher T."/>
            <person name="Medema M.H."/>
            <person name="Devos D.P."/>
            <person name="Kaster A.-K."/>
            <person name="Ovreas L."/>
            <person name="Rohde M."/>
            <person name="Galperin M.Y."/>
            <person name="Jogler C."/>
        </authorList>
    </citation>
    <scope>NUCLEOTIDE SEQUENCE [LARGE SCALE GENOMIC DNA]</scope>
    <source>
        <strain evidence="2 3">Poly24</strain>
    </source>
</reference>
<evidence type="ECO:0008006" key="4">
    <source>
        <dbReference type="Google" id="ProtNLM"/>
    </source>
</evidence>
<dbReference type="EMBL" id="CP036348">
    <property type="protein sequence ID" value="QDV70170.1"/>
    <property type="molecule type" value="Genomic_DNA"/>
</dbReference>
<sequence length="96" mass="9066">MQYLPLIIQLVSGAAGGNLTGKLAKKLDLGVLGNSIAGILGGGLGGQLLGMLGIEAGPSGSIDIASILGSVASGGVGGGAVMALVGLIKSVLLKGK</sequence>
<feature type="transmembrane region" description="Helical" evidence="1">
    <location>
        <begin position="64"/>
        <end position="88"/>
    </location>
</feature>
<dbReference type="OrthoDB" id="290457at2"/>
<evidence type="ECO:0000313" key="2">
    <source>
        <dbReference type="EMBL" id="QDV70170.1"/>
    </source>
</evidence>
<organism evidence="2 3">
    <name type="scientific">Rosistilla carotiformis</name>
    <dbReference type="NCBI Taxonomy" id="2528017"/>
    <lineage>
        <taxon>Bacteria</taxon>
        <taxon>Pseudomonadati</taxon>
        <taxon>Planctomycetota</taxon>
        <taxon>Planctomycetia</taxon>
        <taxon>Pirellulales</taxon>
        <taxon>Pirellulaceae</taxon>
        <taxon>Rosistilla</taxon>
    </lineage>
</organism>
<evidence type="ECO:0000313" key="3">
    <source>
        <dbReference type="Proteomes" id="UP000315082"/>
    </source>
</evidence>
<evidence type="ECO:0000256" key="1">
    <source>
        <dbReference type="SAM" id="Phobius"/>
    </source>
</evidence>
<dbReference type="KEGG" id="rcf:Poly24_38890"/>
<name>A0A518JXA9_9BACT</name>
<proteinExistence type="predicted"/>
<accession>A0A518JXA9</accession>
<dbReference type="AlphaFoldDB" id="A0A518JXA9"/>
<dbReference type="RefSeq" id="WP_145098958.1">
    <property type="nucleotide sequence ID" value="NZ_CP036348.1"/>
</dbReference>
<keyword evidence="1" id="KW-0812">Transmembrane</keyword>
<keyword evidence="1" id="KW-1133">Transmembrane helix</keyword>
<protein>
    <recommendedName>
        <fullName evidence="4">DNA methyltransferase</fullName>
    </recommendedName>
</protein>
<keyword evidence="3" id="KW-1185">Reference proteome</keyword>
<dbReference type="Proteomes" id="UP000315082">
    <property type="component" value="Chromosome"/>
</dbReference>
<feature type="transmembrane region" description="Helical" evidence="1">
    <location>
        <begin position="32"/>
        <end position="52"/>
    </location>
</feature>
<gene>
    <name evidence="2" type="ORF">Poly24_38890</name>
</gene>
<keyword evidence="1" id="KW-0472">Membrane</keyword>